<gene>
    <name evidence="1" type="ORF">L0P79_17800</name>
</gene>
<dbReference type="EMBL" id="JAKNJB010000049">
    <property type="protein sequence ID" value="MCG4528895.1"/>
    <property type="molecule type" value="Genomic_DNA"/>
</dbReference>
<reference evidence="1 2" key="1">
    <citation type="submission" date="2022-01" db="EMBL/GenBank/DDBJ databases">
        <title>Collection of gut derived symbiotic bacterial strains cultured from healthy donors.</title>
        <authorList>
            <person name="Lin H."/>
            <person name="Kohout C."/>
            <person name="Waligurski E."/>
            <person name="Pamer E.G."/>
        </authorList>
    </citation>
    <scope>NUCLEOTIDE SEQUENCE [LARGE SCALE GENOMIC DNA]</scope>
    <source>
        <strain evidence="1 2">DFI.3.7</strain>
    </source>
</reference>
<protein>
    <submittedName>
        <fullName evidence="1">Uncharacterized protein</fullName>
    </submittedName>
</protein>
<dbReference type="RefSeq" id="WP_238075114.1">
    <property type="nucleotide sequence ID" value="NZ_JAKNJB010000049.1"/>
</dbReference>
<dbReference type="Proteomes" id="UP001200313">
    <property type="component" value="Unassembled WGS sequence"/>
</dbReference>
<keyword evidence="2" id="KW-1185">Reference proteome</keyword>
<proteinExistence type="predicted"/>
<comment type="caution">
    <text evidence="1">The sequence shown here is derived from an EMBL/GenBank/DDBJ whole genome shotgun (WGS) entry which is preliminary data.</text>
</comment>
<name>A0ABS9MEH7_9FIRM</name>
<organism evidence="1 2">
    <name type="scientific">Intestinimonas massiliensis</name>
    <name type="common">ex Afouda et al. 2020</name>
    <dbReference type="NCBI Taxonomy" id="1673721"/>
    <lineage>
        <taxon>Bacteria</taxon>
        <taxon>Bacillati</taxon>
        <taxon>Bacillota</taxon>
        <taxon>Clostridia</taxon>
        <taxon>Eubacteriales</taxon>
        <taxon>Intestinimonas</taxon>
    </lineage>
</organism>
<evidence type="ECO:0000313" key="1">
    <source>
        <dbReference type="EMBL" id="MCG4528895.1"/>
    </source>
</evidence>
<evidence type="ECO:0000313" key="2">
    <source>
        <dbReference type="Proteomes" id="UP001200313"/>
    </source>
</evidence>
<sequence length="61" mass="7036">MPNEKSGGLHQAMGFRRLGTYRSTGFPCDWRRDVAWFEKNIAPYAPPAPSVRSRRSVWRPS</sequence>
<accession>A0ABS9MEH7</accession>